<dbReference type="Proteomes" id="UP000076502">
    <property type="component" value="Unassembled WGS sequence"/>
</dbReference>
<keyword evidence="1" id="KW-1133">Transmembrane helix</keyword>
<feature type="transmembrane region" description="Helical" evidence="1">
    <location>
        <begin position="20"/>
        <end position="40"/>
    </location>
</feature>
<reference evidence="2 3" key="1">
    <citation type="submission" date="2015-07" db="EMBL/GenBank/DDBJ databases">
        <title>The genome of Dufourea novaeangliae.</title>
        <authorList>
            <person name="Pan H."/>
            <person name="Kapheim K."/>
        </authorList>
    </citation>
    <scope>NUCLEOTIDE SEQUENCE [LARGE SCALE GENOMIC DNA]</scope>
    <source>
        <strain evidence="2">0120121106</strain>
        <tissue evidence="2">Whole body</tissue>
    </source>
</reference>
<accession>A0A154PR59</accession>
<evidence type="ECO:0000313" key="2">
    <source>
        <dbReference type="EMBL" id="KZC14389.1"/>
    </source>
</evidence>
<organism evidence="2 3">
    <name type="scientific">Dufourea novaeangliae</name>
    <name type="common">Sweat bee</name>
    <dbReference type="NCBI Taxonomy" id="178035"/>
    <lineage>
        <taxon>Eukaryota</taxon>
        <taxon>Metazoa</taxon>
        <taxon>Ecdysozoa</taxon>
        <taxon>Arthropoda</taxon>
        <taxon>Hexapoda</taxon>
        <taxon>Insecta</taxon>
        <taxon>Pterygota</taxon>
        <taxon>Neoptera</taxon>
        <taxon>Endopterygota</taxon>
        <taxon>Hymenoptera</taxon>
        <taxon>Apocrita</taxon>
        <taxon>Aculeata</taxon>
        <taxon>Apoidea</taxon>
        <taxon>Anthophila</taxon>
        <taxon>Halictidae</taxon>
        <taxon>Rophitinae</taxon>
        <taxon>Dufourea</taxon>
    </lineage>
</organism>
<gene>
    <name evidence="2" type="ORF">WN55_07010</name>
</gene>
<dbReference type="EMBL" id="KQ435068">
    <property type="protein sequence ID" value="KZC14389.1"/>
    <property type="molecule type" value="Genomic_DNA"/>
</dbReference>
<proteinExistence type="predicted"/>
<evidence type="ECO:0000313" key="3">
    <source>
        <dbReference type="Proteomes" id="UP000076502"/>
    </source>
</evidence>
<keyword evidence="1" id="KW-0472">Membrane</keyword>
<keyword evidence="1" id="KW-0812">Transmembrane</keyword>
<keyword evidence="3" id="KW-1185">Reference proteome</keyword>
<evidence type="ECO:0000256" key="1">
    <source>
        <dbReference type="SAM" id="Phobius"/>
    </source>
</evidence>
<sequence length="69" mass="8325">MKHQQISVDFINMVFSTWSYLALAATFWILLRLVQACFYLPQQLKKQTNMQRMLQDKVREYFCEISENS</sequence>
<name>A0A154PR59_DUFNO</name>
<protein>
    <submittedName>
        <fullName evidence="2">Uncharacterized protein</fullName>
    </submittedName>
</protein>
<dbReference type="AlphaFoldDB" id="A0A154PR59"/>